<feature type="non-terminal residue" evidence="1">
    <location>
        <position position="71"/>
    </location>
</feature>
<evidence type="ECO:0000313" key="1">
    <source>
        <dbReference type="EMBL" id="EJK64980.1"/>
    </source>
</evidence>
<dbReference type="EMBL" id="AGNL01016610">
    <property type="protein sequence ID" value="EJK64980.1"/>
    <property type="molecule type" value="Genomic_DNA"/>
</dbReference>
<protein>
    <submittedName>
        <fullName evidence="1">Uncharacterized protein</fullName>
    </submittedName>
</protein>
<proteinExistence type="predicted"/>
<name>K0SHX4_THAOC</name>
<keyword evidence="2" id="KW-1185">Reference proteome</keyword>
<comment type="caution">
    <text evidence="1">The sequence shown here is derived from an EMBL/GenBank/DDBJ whole genome shotgun (WGS) entry which is preliminary data.</text>
</comment>
<gene>
    <name evidence="1" type="ORF">THAOC_14226</name>
</gene>
<sequence length="71" mass="8171">MYPHPTPNRARRAQIDHDIASMNRIASRTSRLHAAFLDICSMNISSVDRCENAAWILTLQQQTKYVTQLSR</sequence>
<dbReference type="AlphaFoldDB" id="K0SHX4"/>
<organism evidence="1 2">
    <name type="scientific">Thalassiosira oceanica</name>
    <name type="common">Marine diatom</name>
    <dbReference type="NCBI Taxonomy" id="159749"/>
    <lineage>
        <taxon>Eukaryota</taxon>
        <taxon>Sar</taxon>
        <taxon>Stramenopiles</taxon>
        <taxon>Ochrophyta</taxon>
        <taxon>Bacillariophyta</taxon>
        <taxon>Coscinodiscophyceae</taxon>
        <taxon>Thalassiosirophycidae</taxon>
        <taxon>Thalassiosirales</taxon>
        <taxon>Thalassiosiraceae</taxon>
        <taxon>Thalassiosira</taxon>
    </lineage>
</organism>
<dbReference type="Proteomes" id="UP000266841">
    <property type="component" value="Unassembled WGS sequence"/>
</dbReference>
<accession>K0SHX4</accession>
<reference evidence="1 2" key="1">
    <citation type="journal article" date="2012" name="Genome Biol.">
        <title>Genome and low-iron response of an oceanic diatom adapted to chronic iron limitation.</title>
        <authorList>
            <person name="Lommer M."/>
            <person name="Specht M."/>
            <person name="Roy A.S."/>
            <person name="Kraemer L."/>
            <person name="Andreson R."/>
            <person name="Gutowska M.A."/>
            <person name="Wolf J."/>
            <person name="Bergner S.V."/>
            <person name="Schilhabel M.B."/>
            <person name="Klostermeier U.C."/>
            <person name="Beiko R.G."/>
            <person name="Rosenstiel P."/>
            <person name="Hippler M."/>
            <person name="Laroche J."/>
        </authorList>
    </citation>
    <scope>NUCLEOTIDE SEQUENCE [LARGE SCALE GENOMIC DNA]</scope>
    <source>
        <strain evidence="1 2">CCMP1005</strain>
    </source>
</reference>
<evidence type="ECO:0000313" key="2">
    <source>
        <dbReference type="Proteomes" id="UP000266841"/>
    </source>
</evidence>